<sequence>MRRLVRVFWGPRPEPVEAVAARWRATLGGFDALLDAPGPGRERSWQQIRPSGPPTDLTGDRDSLRGVLVAARADADWSDVIGDALRVAATGAPGWDVEISGLAGGAPEYLLQSLVATIAAPDDAAVPEAELLAMLVRVWEPDFGDVTDDDILDALEDDADLAVGDPCIGRHAYLSPGRAGRLPEDLGATVRRFGGGALVAVEGDVDEVVRVYRRIREAGALEPLPRPMDRATL</sequence>
<gene>
    <name evidence="2" type="ORF">ACFO6S_16805</name>
</gene>
<organism evidence="2 3">
    <name type="scientific">Rhodococcus kronopolitis</name>
    <dbReference type="NCBI Taxonomy" id="1460226"/>
    <lineage>
        <taxon>Bacteria</taxon>
        <taxon>Bacillati</taxon>
        <taxon>Actinomycetota</taxon>
        <taxon>Actinomycetes</taxon>
        <taxon>Mycobacteriales</taxon>
        <taxon>Nocardiaceae</taxon>
        <taxon>Rhodococcus</taxon>
    </lineage>
</organism>
<keyword evidence="3" id="KW-1185">Reference proteome</keyword>
<reference evidence="3" key="1">
    <citation type="journal article" date="2019" name="Int. J. Syst. Evol. Microbiol.">
        <title>The Global Catalogue of Microorganisms (GCM) 10K type strain sequencing project: providing services to taxonomists for standard genome sequencing and annotation.</title>
        <authorList>
            <consortium name="The Broad Institute Genomics Platform"/>
            <consortium name="The Broad Institute Genome Sequencing Center for Infectious Disease"/>
            <person name="Wu L."/>
            <person name="Ma J."/>
        </authorList>
    </citation>
    <scope>NUCLEOTIDE SEQUENCE [LARGE SCALE GENOMIC DNA]</scope>
    <source>
        <strain evidence="3">CCUG 54520</strain>
    </source>
</reference>
<accession>A0ABV9FTL9</accession>
<name>A0ABV9FTL9_9NOCA</name>
<dbReference type="EMBL" id="JBHSFO010000010">
    <property type="protein sequence ID" value="MFC4605361.1"/>
    <property type="molecule type" value="Genomic_DNA"/>
</dbReference>
<dbReference type="Proteomes" id="UP001595914">
    <property type="component" value="Unassembled WGS sequence"/>
</dbReference>
<evidence type="ECO:0000313" key="2">
    <source>
        <dbReference type="EMBL" id="MFC4605361.1"/>
    </source>
</evidence>
<evidence type="ECO:0000313" key="3">
    <source>
        <dbReference type="Proteomes" id="UP001595914"/>
    </source>
</evidence>
<dbReference type="RefSeq" id="WP_378418898.1">
    <property type="nucleotide sequence ID" value="NZ_JBHSFO010000010.1"/>
</dbReference>
<protein>
    <submittedName>
        <fullName evidence="2">Uncharacterized protein</fullName>
    </submittedName>
</protein>
<evidence type="ECO:0000256" key="1">
    <source>
        <dbReference type="SAM" id="MobiDB-lite"/>
    </source>
</evidence>
<feature type="region of interest" description="Disordered" evidence="1">
    <location>
        <begin position="39"/>
        <end position="60"/>
    </location>
</feature>
<proteinExistence type="predicted"/>
<comment type="caution">
    <text evidence="2">The sequence shown here is derived from an EMBL/GenBank/DDBJ whole genome shotgun (WGS) entry which is preliminary data.</text>
</comment>